<proteinExistence type="predicted"/>
<accession>A0ABP1QPU1</accession>
<feature type="transmembrane region" description="Helical" evidence="1">
    <location>
        <begin position="302"/>
        <end position="321"/>
    </location>
</feature>
<keyword evidence="1" id="KW-0812">Transmembrane</keyword>
<dbReference type="EMBL" id="CAXLJM020000043">
    <property type="protein sequence ID" value="CAL8110016.1"/>
    <property type="molecule type" value="Genomic_DNA"/>
</dbReference>
<sequence>MNTSNNNSNPFPTGTEGLENPGFVEIELDVLGSTDAPTIDDVASLNQVTQTANTFGEALRQAGTPVRNELDLESRLYIERDLRSVHFDKVVGFTLIPKGPPCHQIFTLSPITMRNSSFANRKIKFVSGWGCFFCFLPDCLLGFQRMTLKHGNEDVLSFFYRPRVWSSCQRKHLRVEIYVPQELESIGTVIFGKTKKDKTVIIDRVSQSVFYAVESTCDVMDGLKLPRLLIENNLGTPVAGAEACTCTGALRSTSTDVRDFTDYDLLFSPHDASIHSASARAVLTVGIALWVLERRESSGRGLWIFFLAMIVIFVLAVRFDFR</sequence>
<evidence type="ECO:0000313" key="3">
    <source>
        <dbReference type="Proteomes" id="UP001642540"/>
    </source>
</evidence>
<protein>
    <recommendedName>
        <fullName evidence="4">Phospholipid scramblase</fullName>
    </recommendedName>
</protein>
<evidence type="ECO:0000256" key="1">
    <source>
        <dbReference type="SAM" id="Phobius"/>
    </source>
</evidence>
<gene>
    <name evidence="2" type="ORF">ODALV1_LOCUS13902</name>
</gene>
<comment type="caution">
    <text evidence="2">The sequence shown here is derived from an EMBL/GenBank/DDBJ whole genome shotgun (WGS) entry which is preliminary data.</text>
</comment>
<dbReference type="Proteomes" id="UP001642540">
    <property type="component" value="Unassembled WGS sequence"/>
</dbReference>
<keyword evidence="1" id="KW-1133">Transmembrane helix</keyword>
<reference evidence="2 3" key="1">
    <citation type="submission" date="2024-08" db="EMBL/GenBank/DDBJ databases">
        <authorList>
            <person name="Cucini C."/>
            <person name="Frati F."/>
        </authorList>
    </citation>
    <scope>NUCLEOTIDE SEQUENCE [LARGE SCALE GENOMIC DNA]</scope>
</reference>
<organism evidence="2 3">
    <name type="scientific">Orchesella dallaii</name>
    <dbReference type="NCBI Taxonomy" id="48710"/>
    <lineage>
        <taxon>Eukaryota</taxon>
        <taxon>Metazoa</taxon>
        <taxon>Ecdysozoa</taxon>
        <taxon>Arthropoda</taxon>
        <taxon>Hexapoda</taxon>
        <taxon>Collembola</taxon>
        <taxon>Entomobryomorpha</taxon>
        <taxon>Entomobryoidea</taxon>
        <taxon>Orchesellidae</taxon>
        <taxon>Orchesellinae</taxon>
        <taxon>Orchesella</taxon>
    </lineage>
</organism>
<keyword evidence="1" id="KW-0472">Membrane</keyword>
<evidence type="ECO:0000313" key="2">
    <source>
        <dbReference type="EMBL" id="CAL8110016.1"/>
    </source>
</evidence>
<keyword evidence="3" id="KW-1185">Reference proteome</keyword>
<evidence type="ECO:0008006" key="4">
    <source>
        <dbReference type="Google" id="ProtNLM"/>
    </source>
</evidence>
<name>A0ABP1QPU1_9HEXA</name>